<evidence type="ECO:0008006" key="3">
    <source>
        <dbReference type="Google" id="ProtNLM"/>
    </source>
</evidence>
<accession>A0A158L3Z0</accession>
<dbReference type="OrthoDB" id="1666683at2"/>
<evidence type="ECO:0000313" key="2">
    <source>
        <dbReference type="Proteomes" id="UP000054770"/>
    </source>
</evidence>
<dbReference type="EMBL" id="FCON02000363">
    <property type="protein sequence ID" value="SAL88108.1"/>
    <property type="molecule type" value="Genomic_DNA"/>
</dbReference>
<protein>
    <recommendedName>
        <fullName evidence="3">Stability determinant</fullName>
    </recommendedName>
</protein>
<sequence length="62" mass="7245">MGTRLDPFIHEHDTAEEADSYDRWYRAKISRALKNRGGPLTDHDDVFEDLHKTIDSDEGERD</sequence>
<comment type="caution">
    <text evidence="1">The sequence shown here is derived from an EMBL/GenBank/DDBJ whole genome shotgun (WGS) entry which is preliminary data.</text>
</comment>
<dbReference type="AlphaFoldDB" id="A0A158L3Z0"/>
<gene>
    <name evidence="1" type="ORF">AWB68_08658</name>
</gene>
<keyword evidence="2" id="KW-1185">Reference proteome</keyword>
<reference evidence="1" key="1">
    <citation type="submission" date="2016-01" db="EMBL/GenBank/DDBJ databases">
        <authorList>
            <person name="Peeters C."/>
        </authorList>
    </citation>
    <scope>NUCLEOTIDE SEQUENCE [LARGE SCALE GENOMIC DNA]</scope>
    <source>
        <strain evidence="1">LMG 22940</strain>
    </source>
</reference>
<dbReference type="Gene3D" id="6.20.450.20">
    <property type="match status" value="1"/>
</dbReference>
<organism evidence="1 2">
    <name type="scientific">Caballeronia choica</name>
    <dbReference type="NCBI Taxonomy" id="326476"/>
    <lineage>
        <taxon>Bacteria</taxon>
        <taxon>Pseudomonadati</taxon>
        <taxon>Pseudomonadota</taxon>
        <taxon>Betaproteobacteria</taxon>
        <taxon>Burkholderiales</taxon>
        <taxon>Burkholderiaceae</taxon>
        <taxon>Caballeronia</taxon>
    </lineage>
</organism>
<name>A0A158L3Z0_9BURK</name>
<proteinExistence type="predicted"/>
<dbReference type="RefSeq" id="WP_087650321.1">
    <property type="nucleotide sequence ID" value="NZ_FCON02000363.1"/>
</dbReference>
<dbReference type="Proteomes" id="UP000054770">
    <property type="component" value="Unassembled WGS sequence"/>
</dbReference>
<evidence type="ECO:0000313" key="1">
    <source>
        <dbReference type="EMBL" id="SAL88108.1"/>
    </source>
</evidence>